<reference evidence="3" key="1">
    <citation type="journal article" date="2019" name="Int. J. Syst. Evol. Microbiol.">
        <title>The Global Catalogue of Microorganisms (GCM) 10K type strain sequencing project: providing services to taxonomists for standard genome sequencing and annotation.</title>
        <authorList>
            <consortium name="The Broad Institute Genomics Platform"/>
            <consortium name="The Broad Institute Genome Sequencing Center for Infectious Disease"/>
            <person name="Wu L."/>
            <person name="Ma J."/>
        </authorList>
    </citation>
    <scope>NUCLEOTIDE SEQUENCE [LARGE SCALE GENOMIC DNA]</scope>
    <source>
        <strain evidence="3">CGMCC 1.6960</strain>
    </source>
</reference>
<dbReference type="Pfam" id="PF00535">
    <property type="entry name" value="Glycos_transf_2"/>
    <property type="match status" value="1"/>
</dbReference>
<dbReference type="CDD" id="cd00761">
    <property type="entry name" value="Glyco_tranf_GTA_type"/>
    <property type="match status" value="1"/>
</dbReference>
<accession>A0ABQ2KGY5</accession>
<comment type="caution">
    <text evidence="2">The sequence shown here is derived from an EMBL/GenBank/DDBJ whole genome shotgun (WGS) entry which is preliminary data.</text>
</comment>
<name>A0ABQ2KGY5_9MICO</name>
<dbReference type="Proteomes" id="UP000626982">
    <property type="component" value="Unassembled WGS sequence"/>
</dbReference>
<proteinExistence type="predicted"/>
<gene>
    <name evidence="2" type="ORF">GCM10010968_11330</name>
</gene>
<feature type="domain" description="Glycosyltransferase 2-like" evidence="1">
    <location>
        <begin position="8"/>
        <end position="102"/>
    </location>
</feature>
<evidence type="ECO:0000313" key="3">
    <source>
        <dbReference type="Proteomes" id="UP000626982"/>
    </source>
</evidence>
<keyword evidence="3" id="KW-1185">Reference proteome</keyword>
<protein>
    <recommendedName>
        <fullName evidence="1">Glycosyltransferase 2-like domain-containing protein</fullName>
    </recommendedName>
</protein>
<dbReference type="SUPFAM" id="SSF53448">
    <property type="entry name" value="Nucleotide-diphospho-sugar transferases"/>
    <property type="match status" value="1"/>
</dbReference>
<organism evidence="2 3">
    <name type="scientific">Agrococcus terreus</name>
    <dbReference type="NCBI Taxonomy" id="574649"/>
    <lineage>
        <taxon>Bacteria</taxon>
        <taxon>Bacillati</taxon>
        <taxon>Actinomycetota</taxon>
        <taxon>Actinomycetes</taxon>
        <taxon>Micrococcales</taxon>
        <taxon>Microbacteriaceae</taxon>
        <taxon>Agrococcus</taxon>
    </lineage>
</organism>
<dbReference type="InterPro" id="IPR001173">
    <property type="entry name" value="Glyco_trans_2-like"/>
</dbReference>
<dbReference type="EMBL" id="BMLM01000001">
    <property type="protein sequence ID" value="GGN82004.1"/>
    <property type="molecule type" value="Genomic_DNA"/>
</dbReference>
<sequence>MAAPVEVVVLVVDNDRDGSAAAALAASPLPVRSAVERTPGIASVRNRLLDLASDCDAVAFIDDDEVPLPGWLDALVRTWLETGAAAVMGRVVSVFETDADPWILATGVFRRRSRPTGLELRAAACGSLLVDLRQLRDAKVRFDPRIGLAGGEDTLFSRQLIAAGGRIVWCDESLAEDRVPAERVTREWAMRRAFNGGNSAVHVDLALAARAGERTLVRASAVAGGAARAVLGALRHAGGRLAGDLEADARGLRTAHRGRGMVAAALGHRHLEYVRETRHA</sequence>
<dbReference type="Gene3D" id="3.90.550.10">
    <property type="entry name" value="Spore Coat Polysaccharide Biosynthesis Protein SpsA, Chain A"/>
    <property type="match status" value="1"/>
</dbReference>
<evidence type="ECO:0000259" key="1">
    <source>
        <dbReference type="Pfam" id="PF00535"/>
    </source>
</evidence>
<dbReference type="InterPro" id="IPR029044">
    <property type="entry name" value="Nucleotide-diphossugar_trans"/>
</dbReference>
<evidence type="ECO:0000313" key="2">
    <source>
        <dbReference type="EMBL" id="GGN82004.1"/>
    </source>
</evidence>